<proteinExistence type="predicted"/>
<dbReference type="Proteomes" id="UP001433508">
    <property type="component" value="Unassembled WGS sequence"/>
</dbReference>
<evidence type="ECO:0000313" key="2">
    <source>
        <dbReference type="Proteomes" id="UP001433508"/>
    </source>
</evidence>
<gene>
    <name evidence="1" type="ORF">V1525DRAFT_361651</name>
</gene>
<protein>
    <submittedName>
        <fullName evidence="1">DNL zinc finger-domain-containing protein</fullName>
    </submittedName>
</protein>
<sequence length="352" mass="40084">MFRKSPYTCRTLIRALERRYTTYLVSRNITAQRYSQLPRQLPCHTHLLRRHASLFPGARRKPGDRNQASADSIDEDLKSVGLDEDDYIAGDPLDVSYNRQDPDYPTEEEIKNATIPSNLDVYFVRVTCRSCDTRSGHFISQAAYNEGTIIIFCPGCDTGHIFVDNLQAFPDDVENATLQDVMRISGDVIAKGNRGFHRDSVIEFRPPGPMGLEEIGEYMEEMQANAEIESTNYEDFLDDLDERDRETAMTLIEEMRQRAGKVEEDDDGWMHERSDASDVGSSRPYAPYVNDENIDGVFSEGYNTSGSDGIPFGGIDRPLTPEESERINNMTEDDLKQALQELFAKYREKKNL</sequence>
<reference evidence="2" key="1">
    <citation type="journal article" date="2024" name="Front. Bioeng. Biotechnol.">
        <title>Genome-scale model development and genomic sequencing of the oleaginous clade Lipomyces.</title>
        <authorList>
            <person name="Czajka J.J."/>
            <person name="Han Y."/>
            <person name="Kim J."/>
            <person name="Mondo S.J."/>
            <person name="Hofstad B.A."/>
            <person name="Robles A."/>
            <person name="Haridas S."/>
            <person name="Riley R."/>
            <person name="LaButti K."/>
            <person name="Pangilinan J."/>
            <person name="Andreopoulos W."/>
            <person name="Lipzen A."/>
            <person name="Yan J."/>
            <person name="Wang M."/>
            <person name="Ng V."/>
            <person name="Grigoriev I.V."/>
            <person name="Spatafora J.W."/>
            <person name="Magnuson J.K."/>
            <person name="Baker S.E."/>
            <person name="Pomraning K.R."/>
        </authorList>
    </citation>
    <scope>NUCLEOTIDE SEQUENCE [LARGE SCALE GENOMIC DNA]</scope>
    <source>
        <strain evidence="2">CBS 7786</strain>
    </source>
</reference>
<comment type="caution">
    <text evidence="1">The sequence shown here is derived from an EMBL/GenBank/DDBJ whole genome shotgun (WGS) entry which is preliminary data.</text>
</comment>
<dbReference type="EMBL" id="MU971376">
    <property type="protein sequence ID" value="KAK9236988.1"/>
    <property type="molecule type" value="Genomic_DNA"/>
</dbReference>
<organism evidence="1 2">
    <name type="scientific">Lipomyces kononenkoae</name>
    <name type="common">Yeast</name>
    <dbReference type="NCBI Taxonomy" id="34357"/>
    <lineage>
        <taxon>Eukaryota</taxon>
        <taxon>Fungi</taxon>
        <taxon>Dikarya</taxon>
        <taxon>Ascomycota</taxon>
        <taxon>Saccharomycotina</taxon>
        <taxon>Lipomycetes</taxon>
        <taxon>Lipomycetales</taxon>
        <taxon>Lipomycetaceae</taxon>
        <taxon>Lipomyces</taxon>
    </lineage>
</organism>
<accession>A0ACC3SZD2</accession>
<evidence type="ECO:0000313" key="1">
    <source>
        <dbReference type="EMBL" id="KAK9236988.1"/>
    </source>
</evidence>
<name>A0ACC3SZD2_LIPKO</name>
<keyword evidence="2" id="KW-1185">Reference proteome</keyword>